<dbReference type="EMBL" id="CP115611">
    <property type="protein sequence ID" value="WBW71746.1"/>
    <property type="molecule type" value="Genomic_DNA"/>
</dbReference>
<dbReference type="Gene3D" id="3.30.710.10">
    <property type="entry name" value="Potassium Channel Kv1.1, Chain A"/>
    <property type="match status" value="1"/>
</dbReference>
<evidence type="ECO:0000256" key="4">
    <source>
        <dbReference type="ARBA" id="ARBA00023242"/>
    </source>
</evidence>
<dbReference type="FunFam" id="3.30.710.10:FF:000035">
    <property type="entry name" value="Elongin C transcription elongation factor"/>
    <property type="match status" value="1"/>
</dbReference>
<protein>
    <recommendedName>
        <fullName evidence="3">Elongin-C</fullName>
    </recommendedName>
</protein>
<comment type="subcellular location">
    <subcellularLocation>
        <location evidence="1">Nucleus</location>
    </subcellularLocation>
</comment>
<evidence type="ECO:0000256" key="3">
    <source>
        <dbReference type="ARBA" id="ARBA00021347"/>
    </source>
</evidence>
<dbReference type="SMART" id="SM00512">
    <property type="entry name" value="Skp1"/>
    <property type="match status" value="1"/>
</dbReference>
<dbReference type="SUPFAM" id="SSF54695">
    <property type="entry name" value="POZ domain"/>
    <property type="match status" value="1"/>
</dbReference>
<evidence type="ECO:0000256" key="2">
    <source>
        <dbReference type="ARBA" id="ARBA00009993"/>
    </source>
</evidence>
<comment type="similarity">
    <text evidence="2">Belongs to the SKP1 family.</text>
</comment>
<dbReference type="GO" id="GO:0006511">
    <property type="term" value="P:ubiquitin-dependent protein catabolic process"/>
    <property type="evidence" value="ECO:0007669"/>
    <property type="project" value="InterPro"/>
</dbReference>
<keyword evidence="7" id="KW-1185">Reference proteome</keyword>
<feature type="domain" description="SKP1 component POZ" evidence="5">
    <location>
        <begin position="5"/>
        <end position="66"/>
    </location>
</feature>
<name>A0AAF0ATR4_9SCHI</name>
<accession>A0AAF0ATR4</accession>
<gene>
    <name evidence="6" type="primary">elc1</name>
    <name evidence="6" type="ORF">SOMG_00425</name>
</gene>
<dbReference type="CDD" id="cd18321">
    <property type="entry name" value="BTB_POZ_EloC"/>
    <property type="match status" value="1"/>
</dbReference>
<dbReference type="InterPro" id="IPR001232">
    <property type="entry name" value="SKP1-like"/>
</dbReference>
<evidence type="ECO:0000259" key="5">
    <source>
        <dbReference type="Pfam" id="PF03931"/>
    </source>
</evidence>
<evidence type="ECO:0000313" key="7">
    <source>
        <dbReference type="Proteomes" id="UP001212411"/>
    </source>
</evidence>
<sequence>MSEEYVKLISSDGFEFILRKDIACISGTIKAILNEGVFAEAQSNECTFPDIRGSLLEKVCEYLHYNYRYKNRQDVPKFDIPPEMVLELLVTAEYLDSE</sequence>
<evidence type="ECO:0000313" key="6">
    <source>
        <dbReference type="EMBL" id="WBW71746.1"/>
    </source>
</evidence>
<dbReference type="GeneID" id="80873908"/>
<reference evidence="6 7" key="1">
    <citation type="journal article" date="2023" name="G3 (Bethesda)">
        <title>A high-quality reference genome for the fission yeast Schizosaccharomyces osmophilus.</title>
        <authorList>
            <person name="Jia G.S."/>
            <person name="Zhang W.C."/>
            <person name="Liang Y."/>
            <person name="Liu X.H."/>
            <person name="Rhind N."/>
            <person name="Pidoux A."/>
            <person name="Brysch-Herzberg M."/>
            <person name="Du L.L."/>
        </authorList>
    </citation>
    <scope>NUCLEOTIDE SEQUENCE [LARGE SCALE GENOMIC DNA]</scope>
    <source>
        <strain evidence="6 7">CBS 15793</strain>
    </source>
</reference>
<dbReference type="GO" id="GO:0005634">
    <property type="term" value="C:nucleus"/>
    <property type="evidence" value="ECO:0007669"/>
    <property type="project" value="UniProtKB-SubCell"/>
</dbReference>
<evidence type="ECO:0000256" key="1">
    <source>
        <dbReference type="ARBA" id="ARBA00004123"/>
    </source>
</evidence>
<proteinExistence type="inferred from homology"/>
<dbReference type="RefSeq" id="XP_056035989.1">
    <property type="nucleotide sequence ID" value="XM_056179219.1"/>
</dbReference>
<organism evidence="6 7">
    <name type="scientific">Schizosaccharomyces osmophilus</name>
    <dbReference type="NCBI Taxonomy" id="2545709"/>
    <lineage>
        <taxon>Eukaryota</taxon>
        <taxon>Fungi</taxon>
        <taxon>Dikarya</taxon>
        <taxon>Ascomycota</taxon>
        <taxon>Taphrinomycotina</taxon>
        <taxon>Schizosaccharomycetes</taxon>
        <taxon>Schizosaccharomycetales</taxon>
        <taxon>Schizosaccharomycetaceae</taxon>
        <taxon>Schizosaccharomyces</taxon>
    </lineage>
</organism>
<dbReference type="PANTHER" id="PTHR20648">
    <property type="entry name" value="ELONGIN-C"/>
    <property type="match status" value="1"/>
</dbReference>
<dbReference type="AlphaFoldDB" id="A0AAF0ATR4"/>
<dbReference type="InterPro" id="IPR016073">
    <property type="entry name" value="Skp1_comp_POZ"/>
</dbReference>
<dbReference type="Pfam" id="PF03931">
    <property type="entry name" value="Skp1_POZ"/>
    <property type="match status" value="1"/>
</dbReference>
<dbReference type="KEGG" id="som:SOMG_00425"/>
<dbReference type="InterPro" id="IPR039948">
    <property type="entry name" value="ELC1"/>
</dbReference>
<keyword evidence="4" id="KW-0539">Nucleus</keyword>
<dbReference type="InterPro" id="IPR011333">
    <property type="entry name" value="SKP1/BTB/POZ_sf"/>
</dbReference>
<dbReference type="Proteomes" id="UP001212411">
    <property type="component" value="Chromosome 1"/>
</dbReference>